<dbReference type="EMBL" id="CP056071">
    <property type="protein sequence ID" value="UKK02364.2"/>
    <property type="molecule type" value="Genomic_DNA"/>
</dbReference>
<dbReference type="InterPro" id="IPR041569">
    <property type="entry name" value="AAA_lid_3"/>
</dbReference>
<evidence type="ECO:0000313" key="6">
    <source>
        <dbReference type="EMBL" id="UKK02364.2"/>
    </source>
</evidence>
<dbReference type="AlphaFoldDB" id="A0A976MCZ8"/>
<dbReference type="Gene3D" id="3.40.50.300">
    <property type="entry name" value="P-loop containing nucleotide triphosphate hydrolases"/>
    <property type="match status" value="2"/>
</dbReference>
<evidence type="ECO:0000313" key="7">
    <source>
        <dbReference type="Proteomes" id="UP000244811"/>
    </source>
</evidence>
<dbReference type="Pfam" id="PF00004">
    <property type="entry name" value="AAA"/>
    <property type="match status" value="2"/>
</dbReference>
<evidence type="ECO:0000256" key="3">
    <source>
        <dbReference type="ARBA" id="ARBA00022741"/>
    </source>
</evidence>
<dbReference type="SMART" id="SM00382">
    <property type="entry name" value="AAA"/>
    <property type="match status" value="2"/>
</dbReference>
<dbReference type="InterPro" id="IPR027417">
    <property type="entry name" value="P-loop_NTPase"/>
</dbReference>
<organism evidence="6 7">
    <name type="scientific">Theileria orientalis</name>
    <dbReference type="NCBI Taxonomy" id="68886"/>
    <lineage>
        <taxon>Eukaryota</taxon>
        <taxon>Sar</taxon>
        <taxon>Alveolata</taxon>
        <taxon>Apicomplexa</taxon>
        <taxon>Aconoidasida</taxon>
        <taxon>Piroplasmida</taxon>
        <taxon>Theileriidae</taxon>
        <taxon>Theileria</taxon>
    </lineage>
</organism>
<dbReference type="Pfam" id="PF17862">
    <property type="entry name" value="AAA_lid_3"/>
    <property type="match status" value="1"/>
</dbReference>
<dbReference type="FunFam" id="3.40.50.300:FF:000567">
    <property type="entry name" value="ATPase, AAA family protein"/>
    <property type="match status" value="1"/>
</dbReference>
<evidence type="ECO:0000256" key="1">
    <source>
        <dbReference type="ARBA" id="ARBA00004496"/>
    </source>
</evidence>
<name>A0A976MCZ8_THEOR</name>
<dbReference type="Proteomes" id="UP000244811">
    <property type="component" value="Chromosome 2"/>
</dbReference>
<dbReference type="SUPFAM" id="SSF52540">
    <property type="entry name" value="P-loop containing nucleoside triphosphate hydrolases"/>
    <property type="match status" value="2"/>
</dbReference>
<dbReference type="PANTHER" id="PTHR23077">
    <property type="entry name" value="AAA-FAMILY ATPASE"/>
    <property type="match status" value="1"/>
</dbReference>
<feature type="domain" description="AAA+ ATPase" evidence="5">
    <location>
        <begin position="309"/>
        <end position="458"/>
    </location>
</feature>
<comment type="subcellular location">
    <subcellularLocation>
        <location evidence="1">Cytoplasm</location>
    </subcellularLocation>
</comment>
<dbReference type="PANTHER" id="PTHR23077:SF27">
    <property type="entry name" value="ATPASE FAMILY GENE 2 PROTEIN HOMOLOG A"/>
    <property type="match status" value="1"/>
</dbReference>
<sequence length="859" mass="96712">MSGNNSSFISSLFFVPRNLKYSSTDSSLWTVILPPQTMKALRILHDTTFVLVTERNNKVLARVHNAVEYGLEYSFLKPPKAVATEELLESLKVSANTEIKLKFEKVLDVFNASSLTLKYKESFDPAENTWKCLNNSTEDTLNTKLKTDNPPLDAKNKTKVTSELNKPKVLENKLDWFVSSDEFSLFPPVEWYNCLLNGELNKVIRYSLLGCALFIGNVVLINLQGYLCRFEVQSVSSPITDGSNPLSVSLDTDVSVCLDRDADAFADSGTPDQAEGSDESPVIFGLDEIVETLNTHVIVPLLSDIDVSPPSGVILYGPPGCGKTLLAKTMRDNYRRMFKTSERLGFKMVQSTDLISQYLGKTEMNVNEMFQELKQESKKHKMICFIDEIDVLCLSRESSGTDLQSKRVLTTFLNNMDGLNSTNSNFVIIGMTNYLENIDNALRRPGRFDLEIEVPVPNQKNRLLILRSLLSKVKHNLNDDQINHVNDFCQAFVGADLKLLLTNANHAKMSRLKRSGDLKDTENLSQGKENLLNFDDFSNALKVTRPSAMRELYVEVPHVMWSDIGGYEELKTTIKQSVEYPRKFSQLYESLNVQVPKGILLYGPPGCSKTLMAKAICTESHMNFISVKGPEIFDKYVGESERNIRRLFSKARINSPCVIFFDEIDSICSEDSTSVSRRVLSTLLNEMDGVSSLKQVLVVAATNRPQDLSQSLLRPGRFDKLIYVPLPDFEARKAIFLINLKKFKVDFNLEEVAHKLSSLTQGYSGAEVVSICRQASMYLLSELIDHYESFKTNSTTQSSELADEELTDNGLAADLEKLSLSEVKPLSYHHLEKALNNSRPMTSEEMISFYEKFSKTNSF</sequence>
<evidence type="ECO:0000256" key="4">
    <source>
        <dbReference type="ARBA" id="ARBA00022840"/>
    </source>
</evidence>
<dbReference type="Gene3D" id="1.10.8.60">
    <property type="match status" value="2"/>
</dbReference>
<proteinExistence type="predicted"/>
<keyword evidence="4" id="KW-0067">ATP-binding</keyword>
<dbReference type="CDD" id="cd19511">
    <property type="entry name" value="RecA-like_CDC48_r2-like"/>
    <property type="match status" value="1"/>
</dbReference>
<dbReference type="GO" id="GO:0005737">
    <property type="term" value="C:cytoplasm"/>
    <property type="evidence" value="ECO:0007669"/>
    <property type="project" value="UniProtKB-SubCell"/>
</dbReference>
<dbReference type="GO" id="GO:0005524">
    <property type="term" value="F:ATP binding"/>
    <property type="evidence" value="ECO:0007669"/>
    <property type="project" value="UniProtKB-KW"/>
</dbReference>
<keyword evidence="2" id="KW-0963">Cytoplasm</keyword>
<dbReference type="InterPro" id="IPR003959">
    <property type="entry name" value="ATPase_AAA_core"/>
</dbReference>
<feature type="domain" description="AAA+ ATPase" evidence="5">
    <location>
        <begin position="595"/>
        <end position="728"/>
    </location>
</feature>
<keyword evidence="3" id="KW-0547">Nucleotide-binding</keyword>
<evidence type="ECO:0000256" key="2">
    <source>
        <dbReference type="ARBA" id="ARBA00022490"/>
    </source>
</evidence>
<accession>A0A976MCZ8</accession>
<dbReference type="InterPro" id="IPR003593">
    <property type="entry name" value="AAA+_ATPase"/>
</dbReference>
<protein>
    <recommendedName>
        <fullName evidence="5">AAA+ ATPase domain-containing protein</fullName>
    </recommendedName>
</protein>
<evidence type="ECO:0000259" key="5">
    <source>
        <dbReference type="SMART" id="SM00382"/>
    </source>
</evidence>
<dbReference type="GO" id="GO:0016887">
    <property type="term" value="F:ATP hydrolysis activity"/>
    <property type="evidence" value="ECO:0007669"/>
    <property type="project" value="InterPro"/>
</dbReference>
<reference evidence="6" key="1">
    <citation type="submission" date="2022-07" db="EMBL/GenBank/DDBJ databases">
        <title>Evaluation of T. orientalis genome assembly methods using nanopore sequencing and analysis of variation between genomes.</title>
        <authorList>
            <person name="Yam J."/>
            <person name="Micallef M.L."/>
            <person name="Liu M."/>
            <person name="Djordjevic S.P."/>
            <person name="Bogema D.R."/>
            <person name="Jenkins C."/>
        </authorList>
    </citation>
    <scope>NUCLEOTIDE SEQUENCE</scope>
    <source>
        <strain evidence="6">Goon Nure</strain>
    </source>
</reference>
<gene>
    <name evidence="6" type="ORF">MACK_001723</name>
</gene>
<dbReference type="InterPro" id="IPR050168">
    <property type="entry name" value="AAA_ATPase_domain"/>
</dbReference>